<evidence type="ECO:0000256" key="5">
    <source>
        <dbReference type="ARBA" id="ARBA00022989"/>
    </source>
</evidence>
<reference evidence="8 9" key="2">
    <citation type="submission" date="2019-11" db="EMBL/GenBank/DDBJ databases">
        <authorList>
            <person name="Lu H."/>
        </authorList>
    </citation>
    <scope>NUCLEOTIDE SEQUENCE [LARGE SCALE GENOMIC DNA]</scope>
    <source>
        <strain evidence="8 9">FIM1</strain>
    </source>
</reference>
<dbReference type="Pfam" id="PF01956">
    <property type="entry name" value="EMC3_TMCO1"/>
    <property type="match status" value="1"/>
</dbReference>
<comment type="caution">
    <text evidence="7">Lacks conserved residue(s) required for the propagation of feature annotation.</text>
</comment>
<reference evidence="8 9" key="1">
    <citation type="submission" date="2016-03" db="EMBL/GenBank/DDBJ databases">
        <title>How can Kluyveromyces marxianus grow so fast - potential evolutionary course in Saccharomyces Complex revealed by comparative genomics.</title>
        <authorList>
            <person name="Mo W."/>
            <person name="Lu W."/>
            <person name="Yang X."/>
            <person name="Qi J."/>
            <person name="Lv H."/>
        </authorList>
    </citation>
    <scope>NUCLEOTIDE SEQUENCE [LARGE SCALE GENOMIC DNA]</scope>
    <source>
        <strain evidence="8 9">FIM1</strain>
    </source>
</reference>
<evidence type="ECO:0000256" key="3">
    <source>
        <dbReference type="ARBA" id="ARBA00020822"/>
    </source>
</evidence>
<dbReference type="EMBL" id="CP015056">
    <property type="protein sequence ID" value="QGN15053.1"/>
    <property type="molecule type" value="Genomic_DNA"/>
</dbReference>
<evidence type="ECO:0000256" key="6">
    <source>
        <dbReference type="ARBA" id="ARBA00023136"/>
    </source>
</evidence>
<evidence type="ECO:0000256" key="2">
    <source>
        <dbReference type="ARBA" id="ARBA00005376"/>
    </source>
</evidence>
<comment type="similarity">
    <text evidence="2 7">Belongs to the EMC3 family.</text>
</comment>
<accession>A0ABX6EXR9</accession>
<evidence type="ECO:0000313" key="9">
    <source>
        <dbReference type="Proteomes" id="UP000422736"/>
    </source>
</evidence>
<evidence type="ECO:0000256" key="1">
    <source>
        <dbReference type="ARBA" id="ARBA00004141"/>
    </source>
</evidence>
<protein>
    <recommendedName>
        <fullName evidence="3 7">ER membrane protein complex subunit 3</fullName>
    </recommendedName>
</protein>
<organism evidence="8 9">
    <name type="scientific">Kluyveromyces marxianus</name>
    <name type="common">Yeast</name>
    <name type="synonym">Candida kefyr</name>
    <dbReference type="NCBI Taxonomy" id="4911"/>
    <lineage>
        <taxon>Eukaryota</taxon>
        <taxon>Fungi</taxon>
        <taxon>Dikarya</taxon>
        <taxon>Ascomycota</taxon>
        <taxon>Saccharomycotina</taxon>
        <taxon>Saccharomycetes</taxon>
        <taxon>Saccharomycetales</taxon>
        <taxon>Saccharomycetaceae</taxon>
        <taxon>Kluyveromyces</taxon>
    </lineage>
</organism>
<keyword evidence="6 7" id="KW-0472">Membrane</keyword>
<feature type="transmembrane region" description="Helical" evidence="7">
    <location>
        <begin position="148"/>
        <end position="166"/>
    </location>
</feature>
<keyword evidence="5 7" id="KW-1133">Transmembrane helix</keyword>
<evidence type="ECO:0000256" key="7">
    <source>
        <dbReference type="PIRNR" id="PIRNR010045"/>
    </source>
</evidence>
<dbReference type="Proteomes" id="UP000422736">
    <property type="component" value="Chromosome 3"/>
</dbReference>
<evidence type="ECO:0000256" key="4">
    <source>
        <dbReference type="ARBA" id="ARBA00022692"/>
    </source>
</evidence>
<comment type="subcellular location">
    <subcellularLocation>
        <location evidence="1">Membrane</location>
        <topology evidence="1">Multi-pass membrane protein</topology>
    </subcellularLocation>
</comment>
<dbReference type="PANTHER" id="PTHR13116">
    <property type="entry name" value="ER MEMBRANE PROTEIN COMPLEX SUBUNIT 3"/>
    <property type="match status" value="1"/>
</dbReference>
<proteinExistence type="inferred from homology"/>
<sequence>MVFESLISMWETVQSGHAGPELLLDPQLKLWALIPISIVMILVDIAKQCVMVLVSPSTTSVPLVRLTEIMHITKANAIMGNGSNLSSESFKVRQEYLANVLSEGKYLAVKPNEGENKIENPFTSAGLSESMTTMAMGNLVNYIPQTVIMWWVNYFFAGFVLMKLPFPLTIRFKQMLQSSVQTNDLDVRWVSSMSWYIISMGGLTPVYNVLFGGDDLSKVDVSPLQAQLSQPQVGMPSPADQMKALANDITVFQHISVLDEVEERVLKLYS</sequence>
<keyword evidence="9" id="KW-1185">Reference proteome</keyword>
<gene>
    <name evidence="8" type="primary">AIM27</name>
    <name evidence="8" type="ORF">FIM1_1738</name>
</gene>
<dbReference type="PIRSF" id="PIRSF010045">
    <property type="entry name" value="DUF850_TM_euk"/>
    <property type="match status" value="1"/>
</dbReference>
<evidence type="ECO:0000313" key="8">
    <source>
        <dbReference type="EMBL" id="QGN15053.1"/>
    </source>
</evidence>
<dbReference type="InterPro" id="IPR008568">
    <property type="entry name" value="EMC3"/>
</dbReference>
<keyword evidence="4 7" id="KW-0812">Transmembrane</keyword>
<dbReference type="InterPro" id="IPR002809">
    <property type="entry name" value="EMC3/TMCO1"/>
</dbReference>
<name>A0ABX6EXR9_KLUMA</name>
<comment type="function">
    <text evidence="7">The EMC seems to be required for efficient folding of proteins in the endoplasmic reticulum (ER).</text>
</comment>
<dbReference type="PANTHER" id="PTHR13116:SF5">
    <property type="entry name" value="ER MEMBRANE PROTEIN COMPLEX SUBUNIT 3"/>
    <property type="match status" value="1"/>
</dbReference>
<dbReference type="SMART" id="SM01415">
    <property type="entry name" value="DUF106"/>
    <property type="match status" value="1"/>
</dbReference>